<dbReference type="SMART" id="SM00256">
    <property type="entry name" value="FBOX"/>
    <property type="match status" value="1"/>
</dbReference>
<dbReference type="FunFam" id="2.60.120.920:FF:000130">
    <property type="entry name" value="Uncharacterized protein"/>
    <property type="match status" value="1"/>
</dbReference>
<dbReference type="PANTHER" id="PTHR12245">
    <property type="entry name" value="SPRY DOMAIN CONTAINING SOCS BOX PROTEIN"/>
    <property type="match status" value="1"/>
</dbReference>
<dbReference type="Pfam" id="PF00622">
    <property type="entry name" value="SPRY"/>
    <property type="match status" value="1"/>
</dbReference>
<dbReference type="SUPFAM" id="SSF49899">
    <property type="entry name" value="Concanavalin A-like lectins/glucanases"/>
    <property type="match status" value="1"/>
</dbReference>
<dbReference type="GO" id="GO:0045202">
    <property type="term" value="C:synapse"/>
    <property type="evidence" value="ECO:0007669"/>
    <property type="project" value="TreeGrafter"/>
</dbReference>
<dbReference type="SUPFAM" id="SSF81383">
    <property type="entry name" value="F-box domain"/>
    <property type="match status" value="1"/>
</dbReference>
<dbReference type="PROSITE" id="PS50181">
    <property type="entry name" value="FBOX"/>
    <property type="match status" value="1"/>
</dbReference>
<dbReference type="GO" id="GO:0060386">
    <property type="term" value="P:synapse assembly involved in innervation"/>
    <property type="evidence" value="ECO:0007669"/>
    <property type="project" value="TreeGrafter"/>
</dbReference>
<dbReference type="InterPro" id="IPR001810">
    <property type="entry name" value="F-box_dom"/>
</dbReference>
<feature type="domain" description="F-box" evidence="1">
    <location>
        <begin position="5"/>
        <end position="53"/>
    </location>
</feature>
<dbReference type="PANTHER" id="PTHR12245:SF7">
    <property type="entry name" value="F-BOX_SPRY DOMAIN-CONTAINING PROTEIN 1"/>
    <property type="match status" value="1"/>
</dbReference>
<dbReference type="Gene3D" id="2.60.120.920">
    <property type="match status" value="1"/>
</dbReference>
<proteinExistence type="predicted"/>
<dbReference type="InterPro" id="IPR043136">
    <property type="entry name" value="B30.2/SPRY_sf"/>
</dbReference>
<organism evidence="2">
    <name type="scientific">Cacopsylla melanoneura</name>
    <dbReference type="NCBI Taxonomy" id="428564"/>
    <lineage>
        <taxon>Eukaryota</taxon>
        <taxon>Metazoa</taxon>
        <taxon>Ecdysozoa</taxon>
        <taxon>Arthropoda</taxon>
        <taxon>Hexapoda</taxon>
        <taxon>Insecta</taxon>
        <taxon>Pterygota</taxon>
        <taxon>Neoptera</taxon>
        <taxon>Paraneoptera</taxon>
        <taxon>Hemiptera</taxon>
        <taxon>Sternorrhyncha</taxon>
        <taxon>Psylloidea</taxon>
        <taxon>Psyllidae</taxon>
        <taxon>Psyllinae</taxon>
        <taxon>Cacopsylla</taxon>
    </lineage>
</organism>
<accession>A0A8D8LH57</accession>
<dbReference type="Gene3D" id="1.20.1280.50">
    <property type="match status" value="1"/>
</dbReference>
<evidence type="ECO:0000313" key="2">
    <source>
        <dbReference type="EMBL" id="CAG6610619.1"/>
    </source>
</evidence>
<dbReference type="GO" id="GO:0043161">
    <property type="term" value="P:proteasome-mediated ubiquitin-dependent protein catabolic process"/>
    <property type="evidence" value="ECO:0007669"/>
    <property type="project" value="TreeGrafter"/>
</dbReference>
<dbReference type="GO" id="GO:0019005">
    <property type="term" value="C:SCF ubiquitin ligase complex"/>
    <property type="evidence" value="ECO:0007669"/>
    <property type="project" value="TreeGrafter"/>
</dbReference>
<dbReference type="Pfam" id="PF12937">
    <property type="entry name" value="F-box-like"/>
    <property type="match status" value="1"/>
</dbReference>
<sequence length="228" mass="25958">MANGYEIVSNLPEHILELLFSYLDLTDIRNCMLVCKKWYSLLCNENNEVWRLHCMRFMSESVIKSELLSSLTTYKAKLRGYFHGWNPNDCSRNVYIKPTGFTLHRNPVAQSTDAVRGKVGFYQSHGYLALIGSDSESWGWNIVDNKILHNGESQGSYPLLNNPPKYHVGERIRIILDCDDSTLSFEKNFEFLGVAFRGLPDKVLYPSVSAVYGNTEITMVYLGPPLDG</sequence>
<dbReference type="InterPro" id="IPR050672">
    <property type="entry name" value="FBXO45-Fsn/SPSB_families"/>
</dbReference>
<dbReference type="SMART" id="SM00449">
    <property type="entry name" value="SPRY"/>
    <property type="match status" value="1"/>
</dbReference>
<dbReference type="EMBL" id="HBUF01018986">
    <property type="protein sequence ID" value="CAG6610619.1"/>
    <property type="molecule type" value="Transcribed_RNA"/>
</dbReference>
<dbReference type="InterPro" id="IPR036047">
    <property type="entry name" value="F-box-like_dom_sf"/>
</dbReference>
<dbReference type="InterPro" id="IPR013320">
    <property type="entry name" value="ConA-like_dom_sf"/>
</dbReference>
<evidence type="ECO:0000259" key="1">
    <source>
        <dbReference type="PROSITE" id="PS50181"/>
    </source>
</evidence>
<dbReference type="AlphaFoldDB" id="A0A8D8LH57"/>
<dbReference type="FunFam" id="1.20.1280.50:FF:000055">
    <property type="entry name" value="F-box/SPRY domain-containing protein 1"/>
    <property type="match status" value="1"/>
</dbReference>
<name>A0A8D8LH57_9HEMI</name>
<reference evidence="2" key="1">
    <citation type="submission" date="2021-05" db="EMBL/GenBank/DDBJ databases">
        <authorList>
            <person name="Alioto T."/>
            <person name="Alioto T."/>
            <person name="Gomez Garrido J."/>
        </authorList>
    </citation>
    <scope>NUCLEOTIDE SEQUENCE</scope>
</reference>
<dbReference type="InterPro" id="IPR003877">
    <property type="entry name" value="SPRY_dom"/>
</dbReference>
<protein>
    <submittedName>
        <fullName evidence="2">F-box/SPRY domain-containing protein 1</fullName>
    </submittedName>
</protein>